<reference evidence="2 3" key="1">
    <citation type="submission" date="2014-04" db="EMBL/GenBank/DDBJ databases">
        <title>Evolutionary Origins and Diversification of the Mycorrhizal Mutualists.</title>
        <authorList>
            <consortium name="DOE Joint Genome Institute"/>
            <consortium name="Mycorrhizal Genomics Consortium"/>
            <person name="Kohler A."/>
            <person name="Kuo A."/>
            <person name="Nagy L.G."/>
            <person name="Floudas D."/>
            <person name="Copeland A."/>
            <person name="Barry K.W."/>
            <person name="Cichocki N."/>
            <person name="Veneault-Fourrey C."/>
            <person name="LaButti K."/>
            <person name="Lindquist E.A."/>
            <person name="Lipzen A."/>
            <person name="Lundell T."/>
            <person name="Morin E."/>
            <person name="Murat C."/>
            <person name="Riley R."/>
            <person name="Ohm R."/>
            <person name="Sun H."/>
            <person name="Tunlid A."/>
            <person name="Henrissat B."/>
            <person name="Grigoriev I.V."/>
            <person name="Hibbett D.S."/>
            <person name="Martin F."/>
        </authorList>
    </citation>
    <scope>NUCLEOTIDE SEQUENCE [LARGE SCALE GENOMIC DNA]</scope>
    <source>
        <strain evidence="2 3">Koide BX008</strain>
    </source>
</reference>
<dbReference type="EMBL" id="KN818677">
    <property type="protein sequence ID" value="KIL54635.1"/>
    <property type="molecule type" value="Genomic_DNA"/>
</dbReference>
<evidence type="ECO:0000313" key="2">
    <source>
        <dbReference type="EMBL" id="KIL54635.1"/>
    </source>
</evidence>
<gene>
    <name evidence="2" type="ORF">M378DRAFT_18707</name>
</gene>
<organism evidence="2 3">
    <name type="scientific">Amanita muscaria (strain Koide BX008)</name>
    <dbReference type="NCBI Taxonomy" id="946122"/>
    <lineage>
        <taxon>Eukaryota</taxon>
        <taxon>Fungi</taxon>
        <taxon>Dikarya</taxon>
        <taxon>Basidiomycota</taxon>
        <taxon>Agaricomycotina</taxon>
        <taxon>Agaricomycetes</taxon>
        <taxon>Agaricomycetidae</taxon>
        <taxon>Agaricales</taxon>
        <taxon>Pluteineae</taxon>
        <taxon>Amanitaceae</taxon>
        <taxon>Amanita</taxon>
    </lineage>
</organism>
<name>A0A0C2RWI0_AMAMK</name>
<dbReference type="InParanoid" id="A0A0C2RWI0"/>
<proteinExistence type="predicted"/>
<keyword evidence="3" id="KW-1185">Reference proteome</keyword>
<keyword evidence="1" id="KW-0175">Coiled coil</keyword>
<dbReference type="AlphaFoldDB" id="A0A0C2RWI0"/>
<evidence type="ECO:0000313" key="3">
    <source>
        <dbReference type="Proteomes" id="UP000054549"/>
    </source>
</evidence>
<protein>
    <submittedName>
        <fullName evidence="2">Uncharacterized protein</fullName>
    </submittedName>
</protein>
<dbReference type="Proteomes" id="UP000054549">
    <property type="component" value="Unassembled WGS sequence"/>
</dbReference>
<dbReference type="HOGENOM" id="CLU_2145222_0_0_1"/>
<accession>A0A0C2RWI0</accession>
<sequence length="112" mass="13375">MHLRGCEDCSCYVRHVVNHSRNGGINLIQKLQHEHWRSELDLKQVYERAYDMGYDRAQDKYEAQMEELQNKNDTLRAWIEELEWENARLTEQLQSASKETKRARLLLSQLSP</sequence>
<evidence type="ECO:0000256" key="1">
    <source>
        <dbReference type="SAM" id="Coils"/>
    </source>
</evidence>
<feature type="coiled-coil region" evidence="1">
    <location>
        <begin position="54"/>
        <end position="106"/>
    </location>
</feature>